<feature type="region of interest" description="Disordered" evidence="1">
    <location>
        <begin position="384"/>
        <end position="422"/>
    </location>
</feature>
<evidence type="ECO:0000313" key="3">
    <source>
        <dbReference type="EMBL" id="MCJ2377265.1"/>
    </source>
</evidence>
<feature type="compositionally biased region" description="Polar residues" evidence="1">
    <location>
        <begin position="398"/>
        <end position="418"/>
    </location>
</feature>
<evidence type="ECO:0000256" key="1">
    <source>
        <dbReference type="SAM" id="MobiDB-lite"/>
    </source>
</evidence>
<protein>
    <submittedName>
        <fullName evidence="3">AsmA family protein</fullName>
    </submittedName>
</protein>
<dbReference type="GO" id="GO:0005886">
    <property type="term" value="C:plasma membrane"/>
    <property type="evidence" value="ECO:0007669"/>
    <property type="project" value="TreeGrafter"/>
</dbReference>
<dbReference type="EMBL" id="JAJNNZ010000007">
    <property type="protein sequence ID" value="MCJ2377265.1"/>
    <property type="molecule type" value="Genomic_DNA"/>
</dbReference>
<dbReference type="PANTHER" id="PTHR30441">
    <property type="entry name" value="DUF748 DOMAIN-CONTAINING PROTEIN"/>
    <property type="match status" value="1"/>
</dbReference>
<evidence type="ECO:0000313" key="4">
    <source>
        <dbReference type="Proteomes" id="UP001139488"/>
    </source>
</evidence>
<dbReference type="Pfam" id="PF05170">
    <property type="entry name" value="AsmA"/>
    <property type="match status" value="1"/>
</dbReference>
<dbReference type="InterPro" id="IPR052894">
    <property type="entry name" value="AsmA-related"/>
</dbReference>
<keyword evidence="4" id="KW-1185">Reference proteome</keyword>
<gene>
    <name evidence="3" type="ORF">LNL84_10540</name>
</gene>
<accession>A0A9X1WF68</accession>
<feature type="domain" description="AsmA" evidence="2">
    <location>
        <begin position="1"/>
        <end position="601"/>
    </location>
</feature>
<feature type="region of interest" description="Disordered" evidence="1">
    <location>
        <begin position="131"/>
        <end position="156"/>
    </location>
</feature>
<reference evidence="3" key="1">
    <citation type="submission" date="2021-11" db="EMBL/GenBank/DDBJ databases">
        <title>Vibrio ZSDE26 sp. nov. and Vibrio ZSDZ34 sp. nov., isolated from coastal seawater in Qingdao.</title>
        <authorList>
            <person name="Zhang P."/>
        </authorList>
    </citation>
    <scope>NUCLEOTIDE SEQUENCE</scope>
    <source>
        <strain evidence="3">ZSDZ34</strain>
    </source>
</reference>
<comment type="caution">
    <text evidence="3">The sequence shown here is derived from an EMBL/GenBank/DDBJ whole genome shotgun (WGS) entry which is preliminary data.</text>
</comment>
<dbReference type="RefSeq" id="WP_244357204.1">
    <property type="nucleotide sequence ID" value="NZ_JAJNNZ010000007.1"/>
</dbReference>
<feature type="compositionally biased region" description="Low complexity" evidence="1">
    <location>
        <begin position="131"/>
        <end position="150"/>
    </location>
</feature>
<dbReference type="Proteomes" id="UP001139488">
    <property type="component" value="Unassembled WGS sequence"/>
</dbReference>
<organism evidence="3 4">
    <name type="scientific">Vibrio gelatinilyticus</name>
    <dbReference type="NCBI Taxonomy" id="2893468"/>
    <lineage>
        <taxon>Bacteria</taxon>
        <taxon>Pseudomonadati</taxon>
        <taxon>Pseudomonadota</taxon>
        <taxon>Gammaproteobacteria</taxon>
        <taxon>Vibrionales</taxon>
        <taxon>Vibrionaceae</taxon>
        <taxon>Vibrio</taxon>
    </lineage>
</organism>
<dbReference type="InterPro" id="IPR007844">
    <property type="entry name" value="AsmA"/>
</dbReference>
<sequence>MKKLFLFIAIPLAIVVLAIAALMLMVNPNQFKPLIADQVRNQTGLELVIDGDIGWQFFPSLGFQLGETRLNNPSGFTNPDLFTVKQVGVSVSVMPLLDKRLEIGSVVFDGAQVYIETLKNGESNLDAFSKASTQTEATSQQTTSNESASQPADETQAAQEWSIALSGVTVSNALLDIRNQQTGASTQLFDVGLTVSEFVADQWTTANFQAKGKSNEQSFAATGSAEFKLSQNFVEYDLRNIEFNASYADAGNTIESAQITLESFVFDTVNAMTYQVSGSSPDMDFNAKGSLGLTINKAITLAKVDALQLEATLEGTSLPQSPTDIAMSSDLSFDLDKSFLDFVLHKLTVNQIELDGKATVQLAEIPKIRFALHSPNIDVDALNASSAQASTSSPASDTDGSQSESKPENTSPPAQNQEVEPDLSALTNLDIKGIISIDKFKAANAHMQKVKADFYVNRGVAELTSFSSQLYGGSISAKAKLNANTSPATYSAVKRIKGVKVQPLLIDVMDNDKLEGTGNIDVDVSGKSLTTTGIKNNLVGTVKINFLDGAVNGINIAQMIRDTYAKIQGQRVSASSEPKKTDFSAMRATLKLNKGIVSTNDMKAESPLLRIEGSGSANYLNETVDFLVRTSVVGTLEGQGGKQITELRDVTIPIKVTGQWADPKFALIFDDVLKQKAKKEVERATERLGIKDEKTKKAVDGLLKGLFN</sequence>
<dbReference type="GO" id="GO:0090313">
    <property type="term" value="P:regulation of protein targeting to membrane"/>
    <property type="evidence" value="ECO:0007669"/>
    <property type="project" value="TreeGrafter"/>
</dbReference>
<name>A0A9X1WF68_9VIBR</name>
<proteinExistence type="predicted"/>
<evidence type="ECO:0000259" key="2">
    <source>
        <dbReference type="Pfam" id="PF05170"/>
    </source>
</evidence>
<dbReference type="PANTHER" id="PTHR30441:SF4">
    <property type="entry name" value="PROTEIN ASMA"/>
    <property type="match status" value="1"/>
</dbReference>
<dbReference type="AlphaFoldDB" id="A0A9X1WF68"/>
<feature type="compositionally biased region" description="Low complexity" evidence="1">
    <location>
        <begin position="384"/>
        <end position="396"/>
    </location>
</feature>